<feature type="region of interest" description="Disordered" evidence="1">
    <location>
        <begin position="885"/>
        <end position="973"/>
    </location>
</feature>
<evidence type="ECO:0000313" key="2">
    <source>
        <dbReference type="EMBL" id="KAL2864448.1"/>
    </source>
</evidence>
<feature type="region of interest" description="Disordered" evidence="1">
    <location>
        <begin position="225"/>
        <end position="366"/>
    </location>
</feature>
<feature type="compositionally biased region" description="Pro residues" evidence="1">
    <location>
        <begin position="341"/>
        <end position="350"/>
    </location>
</feature>
<gene>
    <name evidence="2" type="ORF">BJX67DRAFT_383706</name>
</gene>
<feature type="compositionally biased region" description="Polar residues" evidence="1">
    <location>
        <begin position="592"/>
        <end position="602"/>
    </location>
</feature>
<comment type="caution">
    <text evidence="2">The sequence shown here is derived from an EMBL/GenBank/DDBJ whole genome shotgun (WGS) entry which is preliminary data.</text>
</comment>
<reference evidence="2 3" key="1">
    <citation type="submission" date="2024-07" db="EMBL/GenBank/DDBJ databases">
        <title>Section-level genome sequencing and comparative genomics of Aspergillus sections Usti and Cavernicolus.</title>
        <authorList>
            <consortium name="Lawrence Berkeley National Laboratory"/>
            <person name="Nybo J.L."/>
            <person name="Vesth T.C."/>
            <person name="Theobald S."/>
            <person name="Frisvad J.C."/>
            <person name="Larsen T.O."/>
            <person name="Kjaerboelling I."/>
            <person name="Rothschild-Mancinelli K."/>
            <person name="Lyhne E.K."/>
            <person name="Kogle M.E."/>
            <person name="Barry K."/>
            <person name="Clum A."/>
            <person name="Na H."/>
            <person name="Ledsgaard L."/>
            <person name="Lin J."/>
            <person name="Lipzen A."/>
            <person name="Kuo A."/>
            <person name="Riley R."/>
            <person name="Mondo S."/>
            <person name="Labutti K."/>
            <person name="Haridas S."/>
            <person name="Pangalinan J."/>
            <person name="Salamov A.A."/>
            <person name="Simmons B.A."/>
            <person name="Magnuson J.K."/>
            <person name="Chen J."/>
            <person name="Drula E."/>
            <person name="Henrissat B."/>
            <person name="Wiebenga A."/>
            <person name="Lubbers R.J."/>
            <person name="Gomes A.C."/>
            <person name="Macurrencykelacurrency M.R."/>
            <person name="Stajich J."/>
            <person name="Grigoriev I.V."/>
            <person name="Mortensen U.H."/>
            <person name="De Vries R.P."/>
            <person name="Baker S.E."/>
            <person name="Andersen M.R."/>
        </authorList>
    </citation>
    <scope>NUCLEOTIDE SEQUENCE [LARGE SCALE GENOMIC DNA]</scope>
    <source>
        <strain evidence="2 3">CBS 449.75</strain>
    </source>
</reference>
<keyword evidence="3" id="KW-1185">Reference proteome</keyword>
<evidence type="ECO:0000256" key="1">
    <source>
        <dbReference type="SAM" id="MobiDB-lite"/>
    </source>
</evidence>
<feature type="compositionally biased region" description="Low complexity" evidence="1">
    <location>
        <begin position="908"/>
        <end position="917"/>
    </location>
</feature>
<sequence length="973" mass="106246">MNEVNLDQEPTSKPTAACKFSGLDYDAELALPMPKPRHARPEEMPSPTPKQNVLAMPNFTKKRSTTEPALPTDSSPKTEPSEKKKSKVATLRSKFSLKDLGKEFRKEIPPLSSLPKLGGGSGSEAKRPSSDSESRDESSHSFSEARLYVPKTRKDNVHPNSAPPQTSSFDEAAKKEKRSQDSILSCPSMSTLTKGDSNGKNEGGSKHSLLHVTCATNPHLETLLLDGSSPAARTGECNNTGQPEIIEVEPRMFSLKAENNDSRGPSSPQTPPLSSQPVDSTEYSPSIYDTPERGAPKTSEPSLPEKKETQKAQHPLIVSSSSYKGNTHEPQTDDQLFMNPRTPPLPPTLPPKAKGRGEQRNDHNHIPVDDSQFCGGVTSHGGYAPPPPHPGYQNTMTLEQQLAGHVDSLHYHINSAALRVSRTFENSNNWTADQILRQIESMSDLARVINSRTATEADIVKDLPQLVREVRLHINAVQQETYQLEDRMKIFVQREISQLKADLSNLILSNSNPATLQTPSFRPVGVDASYQGGQLWPKPTRDGNKQAQYQNKRKSRQMPVKRDDLATNKVDNRKPTADPDQENNPGPVRQAETATGNHSSENGPRDNIQIPTVAFCATEPKNDNAPTPVPAKRAVSRNQDEASSGSPESKSSKVHISTPLPVAEGKQSLESNRTPALQRESDHQPRSAFSSEDLKTPKKKGMFSFRRHNGDNTSGNRFLRTPRRTKEGKSTSEQSQVSRLPVSTTTTSLAASTHSAPAAAPTSTAIVGAQIRREVSPSRVHPAFRNPHQRQIMLERERHLAQVNHQIHGHGYGQEYGQTHSHPHPLRVSHSHHNFDARVSGSNHLPLPPLPPAFVTYEATGPRYASGISVATASSSSSFQSMRAYEPSPYFPHSSSTPQLSSPPHPPQGQGQSASQHYLCPPPVHGHGHGPSPLSGPSEFGGVERSETDIENEKGNSNGPVEKGDGHPTGNFF</sequence>
<evidence type="ECO:0000313" key="3">
    <source>
        <dbReference type="Proteomes" id="UP001610432"/>
    </source>
</evidence>
<feature type="compositionally biased region" description="Low complexity" evidence="1">
    <location>
        <begin position="743"/>
        <end position="763"/>
    </location>
</feature>
<feature type="region of interest" description="Disordered" evidence="1">
    <location>
        <begin position="31"/>
        <end position="206"/>
    </location>
</feature>
<dbReference type="RefSeq" id="XP_070883427.1">
    <property type="nucleotide sequence ID" value="XM_071033506.1"/>
</dbReference>
<protein>
    <submittedName>
        <fullName evidence="2">Uncharacterized protein</fullName>
    </submittedName>
</protein>
<feature type="region of interest" description="Disordered" evidence="1">
    <location>
        <begin position="511"/>
        <end position="763"/>
    </location>
</feature>
<proteinExistence type="predicted"/>
<feature type="compositionally biased region" description="Basic and acidic residues" evidence="1">
    <location>
        <begin position="171"/>
        <end position="180"/>
    </location>
</feature>
<feature type="compositionally biased region" description="Polar residues" evidence="1">
    <location>
        <begin position="731"/>
        <end position="742"/>
    </location>
</feature>
<accession>A0ABR4LLY9</accession>
<feature type="compositionally biased region" description="Basic and acidic residues" evidence="1">
    <location>
        <begin position="96"/>
        <end position="108"/>
    </location>
</feature>
<feature type="compositionally biased region" description="Basic and acidic residues" evidence="1">
    <location>
        <begin position="124"/>
        <end position="139"/>
    </location>
</feature>
<organism evidence="2 3">
    <name type="scientific">Aspergillus lucknowensis</name>
    <dbReference type="NCBI Taxonomy" id="176173"/>
    <lineage>
        <taxon>Eukaryota</taxon>
        <taxon>Fungi</taxon>
        <taxon>Dikarya</taxon>
        <taxon>Ascomycota</taxon>
        <taxon>Pezizomycotina</taxon>
        <taxon>Eurotiomycetes</taxon>
        <taxon>Eurotiomycetidae</taxon>
        <taxon>Eurotiales</taxon>
        <taxon>Aspergillaceae</taxon>
        <taxon>Aspergillus</taxon>
        <taxon>Aspergillus subgen. Nidulantes</taxon>
    </lineage>
</organism>
<feature type="compositionally biased region" description="Basic residues" evidence="1">
    <location>
        <begin position="697"/>
        <end position="707"/>
    </location>
</feature>
<feature type="compositionally biased region" description="Basic and acidic residues" evidence="1">
    <location>
        <begin position="560"/>
        <end position="577"/>
    </location>
</feature>
<feature type="compositionally biased region" description="Polar residues" evidence="1">
    <location>
        <begin position="511"/>
        <end position="520"/>
    </location>
</feature>
<name>A0ABR4LLY9_9EURO</name>
<feature type="compositionally biased region" description="Basic and acidic residues" evidence="1">
    <location>
        <begin position="942"/>
        <end position="954"/>
    </location>
</feature>
<feature type="compositionally biased region" description="Basic and acidic residues" evidence="1">
    <location>
        <begin position="355"/>
        <end position="366"/>
    </location>
</feature>
<dbReference type="Proteomes" id="UP001610432">
    <property type="component" value="Unassembled WGS sequence"/>
</dbReference>
<dbReference type="EMBL" id="JBFXLQ010000040">
    <property type="protein sequence ID" value="KAL2864448.1"/>
    <property type="molecule type" value="Genomic_DNA"/>
</dbReference>
<dbReference type="GeneID" id="98148578"/>
<feature type="compositionally biased region" description="Polar residues" evidence="1">
    <location>
        <begin position="181"/>
        <end position="196"/>
    </location>
</feature>